<evidence type="ECO:0000313" key="1">
    <source>
        <dbReference type="EMBL" id="OGG87976.1"/>
    </source>
</evidence>
<gene>
    <name evidence="1" type="ORF">A3H15_00690</name>
</gene>
<dbReference type="AlphaFoldDB" id="A0A1F6FQ38"/>
<dbReference type="EMBL" id="MFMO01000012">
    <property type="protein sequence ID" value="OGG87976.1"/>
    <property type="molecule type" value="Genomic_DNA"/>
</dbReference>
<proteinExistence type="predicted"/>
<organism evidence="1 2">
    <name type="scientific">Candidatus Kaiserbacteria bacterium RIFCSPLOWO2_12_FULL_50_28</name>
    <dbReference type="NCBI Taxonomy" id="1798527"/>
    <lineage>
        <taxon>Bacteria</taxon>
        <taxon>Candidatus Kaiseribacteriota</taxon>
    </lineage>
</organism>
<name>A0A1F6FQ38_9BACT</name>
<reference evidence="1 2" key="1">
    <citation type="journal article" date="2016" name="Nat. Commun.">
        <title>Thousands of microbial genomes shed light on interconnected biogeochemical processes in an aquifer system.</title>
        <authorList>
            <person name="Anantharaman K."/>
            <person name="Brown C.T."/>
            <person name="Hug L.A."/>
            <person name="Sharon I."/>
            <person name="Castelle C.J."/>
            <person name="Probst A.J."/>
            <person name="Thomas B.C."/>
            <person name="Singh A."/>
            <person name="Wilkins M.J."/>
            <person name="Karaoz U."/>
            <person name="Brodie E.L."/>
            <person name="Williams K.H."/>
            <person name="Hubbard S.S."/>
            <person name="Banfield J.F."/>
        </authorList>
    </citation>
    <scope>NUCLEOTIDE SEQUENCE [LARGE SCALE GENOMIC DNA]</scope>
</reference>
<protein>
    <submittedName>
        <fullName evidence="1">Uncharacterized protein</fullName>
    </submittedName>
</protein>
<dbReference type="Proteomes" id="UP000177968">
    <property type="component" value="Unassembled WGS sequence"/>
</dbReference>
<accession>A0A1F6FQ38</accession>
<sequence length="95" mass="10630">MKATLKPAKFNFEDMKAGATNADPGVRKDVFIRYFEQFGEFPSYLFDNENGIDDLLSQTIEDLKKDPTITVAMKKGIDILLGRLPSPDFALSKLA</sequence>
<comment type="caution">
    <text evidence="1">The sequence shown here is derived from an EMBL/GenBank/DDBJ whole genome shotgun (WGS) entry which is preliminary data.</text>
</comment>
<evidence type="ECO:0000313" key="2">
    <source>
        <dbReference type="Proteomes" id="UP000177968"/>
    </source>
</evidence>